<evidence type="ECO:0000256" key="1">
    <source>
        <dbReference type="ARBA" id="ARBA00004651"/>
    </source>
</evidence>
<keyword evidence="5 8" id="KW-0812">Transmembrane</keyword>
<evidence type="ECO:0000256" key="6">
    <source>
        <dbReference type="ARBA" id="ARBA00022989"/>
    </source>
</evidence>
<evidence type="ECO:0000256" key="2">
    <source>
        <dbReference type="ARBA" id="ARBA00009261"/>
    </source>
</evidence>
<evidence type="ECO:0000256" key="4">
    <source>
        <dbReference type="ARBA" id="ARBA00022475"/>
    </source>
</evidence>
<feature type="transmembrane region" description="Helical" evidence="8">
    <location>
        <begin position="167"/>
        <end position="188"/>
    </location>
</feature>
<feature type="transmembrane region" description="Helical" evidence="8">
    <location>
        <begin position="373"/>
        <end position="389"/>
    </location>
</feature>
<keyword evidence="3 8" id="KW-0813">Transport</keyword>
<accession>A0A9D1PHQ3</accession>
<feature type="transmembrane region" description="Helical" evidence="8">
    <location>
        <begin position="341"/>
        <end position="361"/>
    </location>
</feature>
<dbReference type="Pfam" id="PF01235">
    <property type="entry name" value="Na_Ala_symp"/>
    <property type="match status" value="1"/>
</dbReference>
<evidence type="ECO:0000256" key="8">
    <source>
        <dbReference type="RuleBase" id="RU363064"/>
    </source>
</evidence>
<protein>
    <submittedName>
        <fullName evidence="9">Amino acid carrier protein</fullName>
    </submittedName>
</protein>
<evidence type="ECO:0000256" key="7">
    <source>
        <dbReference type="ARBA" id="ARBA00023136"/>
    </source>
</evidence>
<dbReference type="PANTHER" id="PTHR30330:SF3">
    <property type="entry name" value="TRANSCRIPTIONAL REGULATOR, LRP FAMILY"/>
    <property type="match status" value="1"/>
</dbReference>
<keyword evidence="6 8" id="KW-1133">Transmembrane helix</keyword>
<dbReference type="NCBIfam" id="TIGR00835">
    <property type="entry name" value="agcS"/>
    <property type="match status" value="1"/>
</dbReference>
<keyword evidence="8" id="KW-0769">Symport</keyword>
<feature type="transmembrane region" description="Helical" evidence="8">
    <location>
        <begin position="200"/>
        <end position="219"/>
    </location>
</feature>
<feature type="transmembrane region" description="Helical" evidence="8">
    <location>
        <begin position="231"/>
        <end position="250"/>
    </location>
</feature>
<dbReference type="InterPro" id="IPR001463">
    <property type="entry name" value="Na/Ala_symport"/>
</dbReference>
<reference evidence="9" key="2">
    <citation type="submission" date="2021-04" db="EMBL/GenBank/DDBJ databases">
        <authorList>
            <person name="Gilroy R."/>
        </authorList>
    </citation>
    <scope>NUCLEOTIDE SEQUENCE</scope>
    <source>
        <strain evidence="9">CHK193-4272</strain>
    </source>
</reference>
<dbReference type="PRINTS" id="PR00175">
    <property type="entry name" value="NAALASMPORT"/>
</dbReference>
<evidence type="ECO:0000313" key="10">
    <source>
        <dbReference type="Proteomes" id="UP000886808"/>
    </source>
</evidence>
<dbReference type="AlphaFoldDB" id="A0A9D1PHQ3"/>
<feature type="transmembrane region" description="Helical" evidence="8">
    <location>
        <begin position="133"/>
        <end position="155"/>
    </location>
</feature>
<feature type="transmembrane region" description="Helical" evidence="8">
    <location>
        <begin position="59"/>
        <end position="82"/>
    </location>
</feature>
<dbReference type="Gene3D" id="1.20.1740.10">
    <property type="entry name" value="Amino acid/polyamine transporter I"/>
    <property type="match status" value="1"/>
</dbReference>
<organism evidence="9 10">
    <name type="scientific">Candidatus Butyricicoccus avistercoris</name>
    <dbReference type="NCBI Taxonomy" id="2838518"/>
    <lineage>
        <taxon>Bacteria</taxon>
        <taxon>Bacillati</taxon>
        <taxon>Bacillota</taxon>
        <taxon>Clostridia</taxon>
        <taxon>Eubacteriales</taxon>
        <taxon>Butyricicoccaceae</taxon>
        <taxon>Butyricicoccus</taxon>
    </lineage>
</organism>
<proteinExistence type="inferred from homology"/>
<feature type="transmembrane region" description="Helical" evidence="8">
    <location>
        <begin position="88"/>
        <end position="112"/>
    </location>
</feature>
<dbReference type="Proteomes" id="UP000886808">
    <property type="component" value="Unassembled WGS sequence"/>
</dbReference>
<dbReference type="GO" id="GO:0005886">
    <property type="term" value="C:plasma membrane"/>
    <property type="evidence" value="ECO:0007669"/>
    <property type="project" value="UniProtKB-SubCell"/>
</dbReference>
<feature type="transmembrane region" description="Helical" evidence="8">
    <location>
        <begin position="295"/>
        <end position="315"/>
    </location>
</feature>
<evidence type="ECO:0000256" key="5">
    <source>
        <dbReference type="ARBA" id="ARBA00022692"/>
    </source>
</evidence>
<sequence>MTLLNQIRYTLWGPFTVLLILFTGIYLTFSSSFVQFWCFPKLLKLKNNTSKNGISPFEALCTSLGGTLGVGNLAGVAIAIQLGGAGAVFFMLVAAFFGMATKYSELLLAVHYQTKDKSPIGGPMVYLSKGADLPLLAKIFAIFCVISAVGTGAAAQGSAIAEAVSNVLPISKIFIGIITGILLLPILYGGSERIAKVSSVIVPFMTVCYLSAGIIVLIIHKNEIPNAILKIFYGVTEPLAAGGGLIGFITSRAISDGFAKGVFSNEAGMGSAPIAHGCTVGAKPCQEGMLGAIEVFIDTFVVCLMTSLVILVTGADNSGLYGLSMTSFAFSSLFGNIANEFISITVVFLAVSTVLGWSFYGLTCLKWLNIKNISFYPVLIAISVALASHFPLIDLLILCDIASALMALPNLYGLWILAPVVNKQTKLFLGIKKHTD</sequence>
<gene>
    <name evidence="9" type="ORF">H9746_05620</name>
</gene>
<comment type="similarity">
    <text evidence="2 8">Belongs to the alanine or glycine:cation symporter (AGCS) (TC 2.A.25) family.</text>
</comment>
<feature type="transmembrane region" description="Helical" evidence="8">
    <location>
        <begin position="12"/>
        <end position="38"/>
    </location>
</feature>
<evidence type="ECO:0000313" key="9">
    <source>
        <dbReference type="EMBL" id="HIV62299.1"/>
    </source>
</evidence>
<dbReference type="PANTHER" id="PTHR30330">
    <property type="entry name" value="AGSS FAMILY TRANSPORTER, SODIUM-ALANINE"/>
    <property type="match status" value="1"/>
</dbReference>
<evidence type="ECO:0000256" key="3">
    <source>
        <dbReference type="ARBA" id="ARBA00022448"/>
    </source>
</evidence>
<keyword evidence="4 8" id="KW-1003">Cell membrane</keyword>
<reference evidence="9" key="1">
    <citation type="journal article" date="2021" name="PeerJ">
        <title>Extensive microbial diversity within the chicken gut microbiome revealed by metagenomics and culture.</title>
        <authorList>
            <person name="Gilroy R."/>
            <person name="Ravi A."/>
            <person name="Getino M."/>
            <person name="Pursley I."/>
            <person name="Horton D.L."/>
            <person name="Alikhan N.F."/>
            <person name="Baker D."/>
            <person name="Gharbi K."/>
            <person name="Hall N."/>
            <person name="Watson M."/>
            <person name="Adriaenssens E.M."/>
            <person name="Foster-Nyarko E."/>
            <person name="Jarju S."/>
            <person name="Secka A."/>
            <person name="Antonio M."/>
            <person name="Oren A."/>
            <person name="Chaudhuri R.R."/>
            <person name="La Ragione R."/>
            <person name="Hildebrand F."/>
            <person name="Pallen M.J."/>
        </authorList>
    </citation>
    <scope>NUCLEOTIDE SEQUENCE</scope>
    <source>
        <strain evidence="9">CHK193-4272</strain>
    </source>
</reference>
<feature type="transmembrane region" description="Helical" evidence="8">
    <location>
        <begin position="395"/>
        <end position="418"/>
    </location>
</feature>
<keyword evidence="7 8" id="KW-0472">Membrane</keyword>
<dbReference type="EMBL" id="DXIE01000032">
    <property type="protein sequence ID" value="HIV62299.1"/>
    <property type="molecule type" value="Genomic_DNA"/>
</dbReference>
<name>A0A9D1PHQ3_9FIRM</name>
<comment type="caution">
    <text evidence="9">The sequence shown here is derived from an EMBL/GenBank/DDBJ whole genome shotgun (WGS) entry which is preliminary data.</text>
</comment>
<dbReference type="GO" id="GO:0005283">
    <property type="term" value="F:amino acid:sodium symporter activity"/>
    <property type="evidence" value="ECO:0007669"/>
    <property type="project" value="InterPro"/>
</dbReference>
<comment type="subcellular location">
    <subcellularLocation>
        <location evidence="1 8">Cell membrane</location>
        <topology evidence="1 8">Multi-pass membrane protein</topology>
    </subcellularLocation>
</comment>